<dbReference type="EMBL" id="CAJNOL010000053">
    <property type="protein sequence ID" value="CAF0794765.1"/>
    <property type="molecule type" value="Genomic_DNA"/>
</dbReference>
<feature type="compositionally biased region" description="Polar residues" evidence="1">
    <location>
        <begin position="58"/>
        <end position="76"/>
    </location>
</feature>
<dbReference type="Proteomes" id="UP000663870">
    <property type="component" value="Unassembled WGS sequence"/>
</dbReference>
<gene>
    <name evidence="2" type="ORF">JXQ802_LOCUS3913</name>
</gene>
<keyword evidence="3" id="KW-1185">Reference proteome</keyword>
<comment type="caution">
    <text evidence="2">The sequence shown here is derived from an EMBL/GenBank/DDBJ whole genome shotgun (WGS) entry which is preliminary data.</text>
</comment>
<reference evidence="2" key="1">
    <citation type="submission" date="2021-02" db="EMBL/GenBank/DDBJ databases">
        <authorList>
            <person name="Nowell W R."/>
        </authorList>
    </citation>
    <scope>NUCLEOTIDE SEQUENCE</scope>
</reference>
<dbReference type="AlphaFoldDB" id="A0A813SCW1"/>
<sequence length="586" mass="67231">MYAENRNLTTQDGQFFDITHTFKVGSSTYHVLGLRKDRPTYRNTYYIFNYADDQRESTTQSMSKSSLFKRPTTVSEQARRPKHRPLTAHRATTTPTNEFTTSPTQTRKSTGSHLRARTESPKIVEIDATTFKETFTKAMRTERQLLFASLRKEMNIKKRTLLRTMKKGKEVILQATAEANNKEEIIRLLEEQNNSLAIAFEKSVSTTTASIDTLKQILIETLDTHHNTSQSMEQLQLTLIQTIEQEVQKIILKNEEILQSISTETNAINQLQNTLVQKIENFAITKQHHDDAELNRLFAEQKQALTDAVAQQQQVLSLDLIKQTMVDTIKEQQLLSVNITDNMKNSQQSIDDTIPNILTQHTSIDSHTIDNNNIHSLSRKKSSQYLRTHNQSLSKVVSKKLPDQHLFKVSIRSPEPAHVFATLIIGGIEYSRRLYTLCQRDVIQNDVFNCYIAPPAKNGPYEITLYAKTNKETTYRAAICIRLPGSNISQSITFPLVHQSFEEHQCILIEPLQRLLRQNEQVLIHMIVPGAHTVKIRNGDDNIELDVNEYKKEVVKKKIRVRGDVYIIGCWDKKTDSTICVFNMIC</sequence>
<proteinExistence type="predicted"/>
<feature type="region of interest" description="Disordered" evidence="1">
    <location>
        <begin position="58"/>
        <end position="117"/>
    </location>
</feature>
<name>A0A813SCW1_9BILA</name>
<evidence type="ECO:0000313" key="2">
    <source>
        <dbReference type="EMBL" id="CAF0794765.1"/>
    </source>
</evidence>
<feature type="compositionally biased region" description="Low complexity" evidence="1">
    <location>
        <begin position="92"/>
        <end position="106"/>
    </location>
</feature>
<accession>A0A813SCW1</accession>
<protein>
    <submittedName>
        <fullName evidence="2">Uncharacterized protein</fullName>
    </submittedName>
</protein>
<organism evidence="2 3">
    <name type="scientific">Rotaria sordida</name>
    <dbReference type="NCBI Taxonomy" id="392033"/>
    <lineage>
        <taxon>Eukaryota</taxon>
        <taxon>Metazoa</taxon>
        <taxon>Spiralia</taxon>
        <taxon>Gnathifera</taxon>
        <taxon>Rotifera</taxon>
        <taxon>Eurotatoria</taxon>
        <taxon>Bdelloidea</taxon>
        <taxon>Philodinida</taxon>
        <taxon>Philodinidae</taxon>
        <taxon>Rotaria</taxon>
    </lineage>
</organism>
<evidence type="ECO:0000256" key="1">
    <source>
        <dbReference type="SAM" id="MobiDB-lite"/>
    </source>
</evidence>
<evidence type="ECO:0000313" key="3">
    <source>
        <dbReference type="Proteomes" id="UP000663870"/>
    </source>
</evidence>